<comment type="caution">
    <text evidence="6">Lacks conserved residue(s) required for the propagation of feature annotation.</text>
</comment>
<accession>A0A5E7SH99</accession>
<keyword evidence="6" id="KW-1035">Host cytoplasm</keyword>
<dbReference type="Pfam" id="PF20178">
    <property type="entry name" value="ToxA_N"/>
    <property type="match status" value="1"/>
</dbReference>
<evidence type="ECO:0000256" key="6">
    <source>
        <dbReference type="PROSITE-ProRule" id="PRU01398"/>
    </source>
</evidence>
<evidence type="ECO:0000256" key="2">
    <source>
        <dbReference type="ARBA" id="ARBA00012483"/>
    </source>
</evidence>
<keyword evidence="4" id="KW-0677">Repeat</keyword>
<protein>
    <recommendedName>
        <fullName evidence="2">RING-type E3 ubiquitin transferase</fullName>
        <ecNumber evidence="2">2.3.2.27</ecNumber>
    </recommendedName>
</protein>
<dbReference type="PROSITE" id="PS52053">
    <property type="entry name" value="NEL"/>
    <property type="match status" value="1"/>
</dbReference>
<evidence type="ECO:0000259" key="8">
    <source>
        <dbReference type="PROSITE" id="PS52053"/>
    </source>
</evidence>
<comment type="catalytic activity">
    <reaction evidence="1">
        <text>S-ubiquitinyl-[E2 ubiquitin-conjugating enzyme]-L-cysteine + [acceptor protein]-L-lysine = [E2 ubiquitin-conjugating enzyme]-L-cysteine + N(6)-ubiquitinyl-[acceptor protein]-L-lysine.</text>
        <dbReference type="EC" id="2.3.2.27"/>
    </reaction>
</comment>
<evidence type="ECO:0000256" key="1">
    <source>
        <dbReference type="ARBA" id="ARBA00000900"/>
    </source>
</evidence>
<dbReference type="InterPro" id="IPR050216">
    <property type="entry name" value="LRR_domain-containing"/>
</dbReference>
<dbReference type="Pfam" id="PF14496">
    <property type="entry name" value="NEL"/>
    <property type="match status" value="1"/>
</dbReference>
<evidence type="ECO:0000256" key="7">
    <source>
        <dbReference type="SAM" id="MobiDB-lite"/>
    </source>
</evidence>
<dbReference type="OrthoDB" id="7022734at2"/>
<dbReference type="EMBL" id="CABVIY010000003">
    <property type="protein sequence ID" value="VVP82703.1"/>
    <property type="molecule type" value="Genomic_DNA"/>
</dbReference>
<sequence>MNTSTDTTSDPAPALPMRNELKAAVDTALPQTPGQFGERLIKDKWGPGIDPQTALLVTLDYDYMGHPAQDGIHQGQVGSSRTLVQALLSNYQTVGDGRFGETAFGLYTPPDIGPAVRIVEKVDEFAGHDSGNHRTYEGIYRRTTPQAYGPQTQIKLRPADFKEWVWKLDFKYSYEQYLERAWPSDESLLASRPYALRTSVKAAFVMTAWLQYHENCLSKKGLELAMEAAGLPHGQTWERLTIDQLQAPTRLPASVEAGRLKLYRYTALDIWCYRDRSSGRVLLYIPGNSSPLHEFADRSQLRQWIVEEGKVSETKQALAAHFADDDREDGTFHAGVLTALDGMAIFPLQHHLTKESGFFNDDGYWDPADYIGVELASSNTDPFAQLVLTMKQAAVASVQTIRDAAQVNRDNLSAVVEPIVQWVNQFGPLALFVPGGEGLLVLAGLIDAGYGLDQAVDGKTASQRSQGVTRTVFGLLNALPLATGVASLSKEGAELGTLTHVEREGNGSSGPIHETAPAQPPRQPELPLPTRTELLRGVGAPAGTFTDDVLAQIGRVSAVDDDMLRLMQAGRSPTPQLADTIDRFRIDQEVTALGDPSSAQAEFNRRYQALQQSENPWVQLFQQTYPDLPKAAVEQMLDRYGIDFKASPDPVLARTLFKQLDSKARQYQQHVRLNRAYEGLYLRSVTSAESDTLALHSLNNLPGWPRGLRIEVRDGSIGGRILDRSGPLDALDYRTLIKSDAGYLTHASSAQATGFTEAVAAVLSKEERSALGLISTDPGTELRLEISHRPLSRSELVLGLGRMDSGLSFEAQGLRGGFYPDPPPAGALMHRVMSLQLREIYPDFTDTEVEETLQRLGNEAQTHIDGLKQQLQQLHTDLDTWIDQVADDVEDMDVDFLQEGDPEAEGMSHMQIQHENIRRVQEVMRYESETRGELADELIAIWQKQPPQVDSHYTGSHVDGFTMNMSNEDYHRLPVLNVRFNDVVGLNMSNFHLFERETLNGFIERFPQLRVLDLEGTDLRLPNIDGQLESKLPPVIPQLQRLTSLNLRSTRLTFQRNTAALPVVLDDVHALAVPGNTAGQLSSLVNLQTLDLSDNPLVVAPVVTGMNQLRSLRLNNTGIKSCPVGIMDQPYLTTLDLSDNRINRVPQAVLNQAISRDRVLLWHNPLTDEDTLQRLVAHREQTGINLWLDAPGFDYLGPANWLRGLEEGQRDARIQLWQRLGVKQGGRRFLGAMSTLTLTAEFRVNYLDLQARVWRLMSEADASQEAWTQISRDVPIPGGALDNPIAVLTALEERARVYNDWVALGRPFPIGPL</sequence>
<reference evidence="9 10" key="1">
    <citation type="submission" date="2019-09" db="EMBL/GenBank/DDBJ databases">
        <authorList>
            <person name="Chandra G."/>
            <person name="Truman W A."/>
        </authorList>
    </citation>
    <scope>NUCLEOTIDE SEQUENCE [LARGE SCALE GENOMIC DNA]</scope>
    <source>
        <strain evidence="9">PS918</strain>
    </source>
</reference>
<keyword evidence="3" id="KW-0433">Leucine-rich repeat</keyword>
<evidence type="ECO:0000256" key="5">
    <source>
        <dbReference type="ARBA" id="ARBA00023026"/>
    </source>
</evidence>
<feature type="domain" description="NEL" evidence="8">
    <location>
        <begin position="1193"/>
        <end position="1313"/>
    </location>
</feature>
<keyword evidence="6" id="KW-0964">Secreted</keyword>
<keyword evidence="6" id="KW-0833">Ubl conjugation pathway</keyword>
<dbReference type="SUPFAM" id="SSF52058">
    <property type="entry name" value="L domain-like"/>
    <property type="match status" value="1"/>
</dbReference>
<dbReference type="GO" id="GO:0005576">
    <property type="term" value="C:extracellular region"/>
    <property type="evidence" value="ECO:0007669"/>
    <property type="project" value="UniProtKB-UniRule"/>
</dbReference>
<dbReference type="InterPro" id="IPR029487">
    <property type="entry name" value="NEL_dom"/>
</dbReference>
<evidence type="ECO:0000256" key="3">
    <source>
        <dbReference type="ARBA" id="ARBA00022614"/>
    </source>
</evidence>
<name>A0A5E7SH99_PSEFL</name>
<dbReference type="RefSeq" id="WP_150770528.1">
    <property type="nucleotide sequence ID" value="NZ_CABVIY010000003.1"/>
</dbReference>
<dbReference type="GO" id="GO:0016567">
    <property type="term" value="P:protein ubiquitination"/>
    <property type="evidence" value="ECO:0007669"/>
    <property type="project" value="InterPro"/>
</dbReference>
<dbReference type="Proteomes" id="UP000326611">
    <property type="component" value="Unassembled WGS sequence"/>
</dbReference>
<dbReference type="PANTHER" id="PTHR48051">
    <property type="match status" value="1"/>
</dbReference>
<evidence type="ECO:0000313" key="9">
    <source>
        <dbReference type="EMBL" id="VVP82703.1"/>
    </source>
</evidence>
<evidence type="ECO:0000256" key="4">
    <source>
        <dbReference type="ARBA" id="ARBA00022737"/>
    </source>
</evidence>
<organism evidence="9 10">
    <name type="scientific">Pseudomonas fluorescens</name>
    <dbReference type="NCBI Taxonomy" id="294"/>
    <lineage>
        <taxon>Bacteria</taxon>
        <taxon>Pseudomonadati</taxon>
        <taxon>Pseudomonadota</taxon>
        <taxon>Gammaproteobacteria</taxon>
        <taxon>Pseudomonadales</taxon>
        <taxon>Pseudomonadaceae</taxon>
        <taxon>Pseudomonas</taxon>
    </lineage>
</organism>
<proteinExistence type="inferred from homology"/>
<gene>
    <name evidence="9" type="ORF">PS918_02457</name>
</gene>
<dbReference type="InterPro" id="IPR032675">
    <property type="entry name" value="LRR_dom_sf"/>
</dbReference>
<comment type="similarity">
    <text evidence="6">Belongs to the LRR-containing bacterial E3 ligase family.</text>
</comment>
<evidence type="ECO:0000313" key="10">
    <source>
        <dbReference type="Proteomes" id="UP000326611"/>
    </source>
</evidence>
<dbReference type="GO" id="GO:0005737">
    <property type="term" value="C:cytoplasm"/>
    <property type="evidence" value="ECO:0007669"/>
    <property type="project" value="TreeGrafter"/>
</dbReference>
<feature type="region of interest" description="Disordered" evidence="7">
    <location>
        <begin position="501"/>
        <end position="526"/>
    </location>
</feature>
<dbReference type="PANTHER" id="PTHR48051:SF46">
    <property type="entry name" value="LEUCINE RICH REPEAT-CONTAINING DOMAIN PROTEIN"/>
    <property type="match status" value="1"/>
</dbReference>
<dbReference type="EC" id="2.3.2.27" evidence="2"/>
<dbReference type="GO" id="GO:0061630">
    <property type="term" value="F:ubiquitin protein ligase activity"/>
    <property type="evidence" value="ECO:0007669"/>
    <property type="project" value="UniProtKB-EC"/>
</dbReference>
<dbReference type="Gene3D" id="3.80.10.10">
    <property type="entry name" value="Ribonuclease Inhibitor"/>
    <property type="match status" value="1"/>
</dbReference>
<dbReference type="InterPro" id="IPR046673">
    <property type="entry name" value="ToxA_N"/>
</dbReference>
<keyword evidence="5" id="KW-0843">Virulence</keyword>